<feature type="domain" description="GH3 middle" evidence="1">
    <location>
        <begin position="333"/>
        <end position="397"/>
    </location>
</feature>
<organism evidence="3 4">
    <name type="scientific">Plectonema cf. radiosum LEGE 06105</name>
    <dbReference type="NCBI Taxonomy" id="945769"/>
    <lineage>
        <taxon>Bacteria</taxon>
        <taxon>Bacillati</taxon>
        <taxon>Cyanobacteriota</taxon>
        <taxon>Cyanophyceae</taxon>
        <taxon>Oscillatoriophycideae</taxon>
        <taxon>Oscillatoriales</taxon>
        <taxon>Microcoleaceae</taxon>
        <taxon>Plectonema</taxon>
    </lineage>
</organism>
<dbReference type="Pfam" id="PF23571">
    <property type="entry name" value="GH3_M"/>
    <property type="match status" value="1"/>
</dbReference>
<accession>A0A8J7EX23</accession>
<dbReference type="GO" id="GO:0016881">
    <property type="term" value="F:acid-amino acid ligase activity"/>
    <property type="evidence" value="ECO:0007669"/>
    <property type="project" value="TreeGrafter"/>
</dbReference>
<dbReference type="GO" id="GO:0005737">
    <property type="term" value="C:cytoplasm"/>
    <property type="evidence" value="ECO:0007669"/>
    <property type="project" value="TreeGrafter"/>
</dbReference>
<proteinExistence type="predicted"/>
<protein>
    <submittedName>
        <fullName evidence="3">GH3 auxin-responsive promoter family protein</fullName>
    </submittedName>
</protein>
<dbReference type="PANTHER" id="PTHR31901:SF9">
    <property type="entry name" value="GH3 DOMAIN-CONTAINING PROTEIN"/>
    <property type="match status" value="1"/>
</dbReference>
<feature type="domain" description="GH3 C-terminal" evidence="2">
    <location>
        <begin position="423"/>
        <end position="487"/>
    </location>
</feature>
<name>A0A8J7EX23_9CYAN</name>
<dbReference type="EMBL" id="JADEWL010000002">
    <property type="protein sequence ID" value="MBE9211333.1"/>
    <property type="molecule type" value="Genomic_DNA"/>
</dbReference>
<comment type="caution">
    <text evidence="3">The sequence shown here is derived from an EMBL/GenBank/DDBJ whole genome shotgun (WGS) entry which is preliminary data.</text>
</comment>
<keyword evidence="4" id="KW-1185">Reference proteome</keyword>
<evidence type="ECO:0000313" key="3">
    <source>
        <dbReference type="EMBL" id="MBE9211333.1"/>
    </source>
</evidence>
<dbReference type="SUPFAM" id="SSF56801">
    <property type="entry name" value="Acetyl-CoA synthetase-like"/>
    <property type="match status" value="1"/>
</dbReference>
<evidence type="ECO:0000259" key="2">
    <source>
        <dbReference type="Pfam" id="PF23572"/>
    </source>
</evidence>
<reference evidence="3" key="1">
    <citation type="submission" date="2020-10" db="EMBL/GenBank/DDBJ databases">
        <authorList>
            <person name="Castelo-Branco R."/>
            <person name="Eusebio N."/>
            <person name="Adriana R."/>
            <person name="Vieira A."/>
            <person name="Brugerolle De Fraissinette N."/>
            <person name="Rezende De Castro R."/>
            <person name="Schneider M.P."/>
            <person name="Vasconcelos V."/>
            <person name="Leao P.N."/>
        </authorList>
    </citation>
    <scope>NUCLEOTIDE SEQUENCE</scope>
    <source>
        <strain evidence="3">LEGE 06105</strain>
    </source>
</reference>
<dbReference type="Proteomes" id="UP000620559">
    <property type="component" value="Unassembled WGS sequence"/>
</dbReference>
<dbReference type="AlphaFoldDB" id="A0A8J7EX23"/>
<dbReference type="InterPro" id="IPR055377">
    <property type="entry name" value="GH3_M"/>
</dbReference>
<gene>
    <name evidence="3" type="ORF">IQ247_01125</name>
</gene>
<evidence type="ECO:0000259" key="1">
    <source>
        <dbReference type="Pfam" id="PF23571"/>
    </source>
</evidence>
<dbReference type="Pfam" id="PF23572">
    <property type="entry name" value="GH3_C"/>
    <property type="match status" value="1"/>
</dbReference>
<dbReference type="RefSeq" id="WP_193916051.1">
    <property type="nucleotide sequence ID" value="NZ_JADEWL010000002.1"/>
</dbReference>
<dbReference type="Pfam" id="PF03321">
    <property type="entry name" value="GH3"/>
    <property type="match status" value="1"/>
</dbReference>
<dbReference type="InterPro" id="IPR004993">
    <property type="entry name" value="GH3"/>
</dbReference>
<dbReference type="InterPro" id="IPR055378">
    <property type="entry name" value="GH3_C"/>
</dbReference>
<sequence length="533" mass="61580">MRLIIQLFGKLIESASRDFYQALENPESAQQKVRKEILKNLIKSDYGRYLRVKTIEDWHRIPIVEYHNIENWIHTQQQDKTYLLTSEKIVFYEKTSGSRGAAKFIPYTNSLRRSFNQMFCIWTHDLIKYGPKFTTGKLYFCISPQLAENKPFPKPSACKSLKDDSEYLDGWLKWVMSQFLVFPSGLNKISDAEKFKHQLAQSLLISENLEIISIWSPTFLKVILDYIQNNRKQLALELATKMSAKRRLMLLQPHLFQQVSINQKLSQINRDKIAWNLLWSELKLISCWDSANAADGADFLRSLFPNVLVQGKGLLATEAPMTIPLIPAKGCVPLLNEVFFEFLDESGFIYQLHELKQGKIYEIIISQKGGLYRYRIGDRVCFTHSYLNTPCLEFVGRQKEVSDLVGEKLHSEFVREILETLPLEGTCFKSLVPVKYPKEHYILLIDTAKINPAKIALQLEESLQKSSDYHRARLLEQLQPVQVLVSAKIPQIISLYKTNSGKKWGDLQQDILATQPIEKELLIELEQACLVNN</sequence>
<evidence type="ECO:0000313" key="4">
    <source>
        <dbReference type="Proteomes" id="UP000620559"/>
    </source>
</evidence>
<dbReference type="PANTHER" id="PTHR31901">
    <property type="entry name" value="GH3 DOMAIN-CONTAINING PROTEIN"/>
    <property type="match status" value="1"/>
</dbReference>